<evidence type="ECO:0008006" key="4">
    <source>
        <dbReference type="Google" id="ProtNLM"/>
    </source>
</evidence>
<keyword evidence="1" id="KW-0732">Signal</keyword>
<feature type="chain" id="PRO_5010692303" description="SCP domain-containing protein" evidence="1">
    <location>
        <begin position="20"/>
        <end position="425"/>
    </location>
</feature>
<dbReference type="AlphaFoldDB" id="A0A1V8M0Q6"/>
<dbReference type="Proteomes" id="UP000191980">
    <property type="component" value="Unassembled WGS sequence"/>
</dbReference>
<dbReference type="OrthoDB" id="7069398at2"/>
<name>A0A1V8M0Q6_9GAMM</name>
<keyword evidence="3" id="KW-1185">Reference proteome</keyword>
<evidence type="ECO:0000313" key="2">
    <source>
        <dbReference type="EMBL" id="OQK15135.1"/>
    </source>
</evidence>
<accession>A0A1V8M0Q6</accession>
<dbReference type="STRING" id="1420851.AU255_19340"/>
<comment type="caution">
    <text evidence="2">The sequence shown here is derived from an EMBL/GenBank/DDBJ whole genome shotgun (WGS) entry which is preliminary data.</text>
</comment>
<proteinExistence type="predicted"/>
<dbReference type="RefSeq" id="WP_080524560.1">
    <property type="nucleotide sequence ID" value="NZ_LPUF01000006.1"/>
</dbReference>
<gene>
    <name evidence="2" type="ORF">AU255_19340</name>
</gene>
<organism evidence="2 3">
    <name type="scientific">Methyloprofundus sedimenti</name>
    <dbReference type="NCBI Taxonomy" id="1420851"/>
    <lineage>
        <taxon>Bacteria</taxon>
        <taxon>Pseudomonadati</taxon>
        <taxon>Pseudomonadota</taxon>
        <taxon>Gammaproteobacteria</taxon>
        <taxon>Methylococcales</taxon>
        <taxon>Methylococcaceae</taxon>
        <taxon>Methyloprofundus</taxon>
    </lineage>
</organism>
<sequence>MYNSLLFISILLFALNTQAQPAVPVLQLNTEGLQVDLHWSKVDSATGYRLFYAPYPYLGDATINSIDLGAETDFTIGLWQGATFYVALQAYDDQNQSSEYSNIGFLEIQDRGAAYRQYWRTVTKEIRGYSFTTQSFLYDSLPNVTDCVAGILNEQAQQRLLDAFNQTRKLHQLSAITYDHDADFEVQQAALIQRANNFLSHKPGTDATCYSNAGFDGSNSSNLYLSGNDSDPANVLMSFIGDASNISNISGVGHRRTLLNPFLQFTSYGQVLGASGVKVFDFPGNSTTAAEDIPDYVAFPYLRYPYAFFSDKTSSKKTPWNLTIIEDKSSTWANQHNYFASAKISVTQKSDGQSMTVADLHFDTNGSGVPNNLSWTVTDWQYDTWYSVVISNIMYQSGETGSIQYDVFIDYKNIIDIPSSLAAGA</sequence>
<dbReference type="SUPFAM" id="SSF55797">
    <property type="entry name" value="PR-1-like"/>
    <property type="match status" value="1"/>
</dbReference>
<reference evidence="2 3" key="1">
    <citation type="submission" date="2015-12" db="EMBL/GenBank/DDBJ databases">
        <authorList>
            <person name="Shamseldin A."/>
            <person name="Moawad H."/>
            <person name="Abd El-Rahim W.M."/>
            <person name="Sadowsky M.J."/>
        </authorList>
    </citation>
    <scope>NUCLEOTIDE SEQUENCE [LARGE SCALE GENOMIC DNA]</scope>
    <source>
        <strain evidence="2 3">WF1</strain>
    </source>
</reference>
<dbReference type="EMBL" id="LPUF01000006">
    <property type="protein sequence ID" value="OQK15135.1"/>
    <property type="molecule type" value="Genomic_DNA"/>
</dbReference>
<protein>
    <recommendedName>
        <fullName evidence="4">SCP domain-containing protein</fullName>
    </recommendedName>
</protein>
<feature type="signal peptide" evidence="1">
    <location>
        <begin position="1"/>
        <end position="19"/>
    </location>
</feature>
<dbReference type="InterPro" id="IPR013783">
    <property type="entry name" value="Ig-like_fold"/>
</dbReference>
<dbReference type="Gene3D" id="2.60.40.10">
    <property type="entry name" value="Immunoglobulins"/>
    <property type="match status" value="1"/>
</dbReference>
<evidence type="ECO:0000313" key="3">
    <source>
        <dbReference type="Proteomes" id="UP000191980"/>
    </source>
</evidence>
<dbReference type="InterPro" id="IPR035940">
    <property type="entry name" value="CAP_sf"/>
</dbReference>
<dbReference type="Gene3D" id="3.40.33.10">
    <property type="entry name" value="CAP"/>
    <property type="match status" value="1"/>
</dbReference>
<evidence type="ECO:0000256" key="1">
    <source>
        <dbReference type="SAM" id="SignalP"/>
    </source>
</evidence>